<reference evidence="1 2" key="2">
    <citation type="journal article" date="2010" name="Nucleic Acids Res.">
        <title>BeetleBase in 2010: revisions to provide comprehensive genomic information for Tribolium castaneum.</title>
        <authorList>
            <person name="Kim H.S."/>
            <person name="Murphy T."/>
            <person name="Xia J."/>
            <person name="Caragea D."/>
            <person name="Park Y."/>
            <person name="Beeman R.W."/>
            <person name="Lorenzen M.D."/>
            <person name="Butcher S."/>
            <person name="Manak J.R."/>
            <person name="Brown S.J."/>
        </authorList>
    </citation>
    <scope>NUCLEOTIDE SEQUENCE [LARGE SCALE GENOMIC DNA]</scope>
    <source>
        <strain evidence="1 2">Georgia GA2</strain>
    </source>
</reference>
<reference evidence="1 2" key="1">
    <citation type="journal article" date="2008" name="Nature">
        <title>The genome of the model beetle and pest Tribolium castaneum.</title>
        <authorList>
            <consortium name="Tribolium Genome Sequencing Consortium"/>
            <person name="Richards S."/>
            <person name="Gibbs R.A."/>
            <person name="Weinstock G.M."/>
            <person name="Brown S.J."/>
            <person name="Denell R."/>
            <person name="Beeman R.W."/>
            <person name="Gibbs R."/>
            <person name="Beeman R.W."/>
            <person name="Brown S.J."/>
            <person name="Bucher G."/>
            <person name="Friedrich M."/>
            <person name="Grimmelikhuijzen C.J."/>
            <person name="Klingler M."/>
            <person name="Lorenzen M."/>
            <person name="Richards S."/>
            <person name="Roth S."/>
            <person name="Schroder R."/>
            <person name="Tautz D."/>
            <person name="Zdobnov E.M."/>
            <person name="Muzny D."/>
            <person name="Gibbs R.A."/>
            <person name="Weinstock G.M."/>
            <person name="Attaway T."/>
            <person name="Bell S."/>
            <person name="Buhay C.J."/>
            <person name="Chandrabose M.N."/>
            <person name="Chavez D."/>
            <person name="Clerk-Blankenburg K.P."/>
            <person name="Cree A."/>
            <person name="Dao M."/>
            <person name="Davis C."/>
            <person name="Chacko J."/>
            <person name="Dinh H."/>
            <person name="Dugan-Rocha S."/>
            <person name="Fowler G."/>
            <person name="Garner T.T."/>
            <person name="Garnes J."/>
            <person name="Gnirke A."/>
            <person name="Hawes A."/>
            <person name="Hernandez J."/>
            <person name="Hines S."/>
            <person name="Holder M."/>
            <person name="Hume J."/>
            <person name="Jhangiani S.N."/>
            <person name="Joshi V."/>
            <person name="Khan Z.M."/>
            <person name="Jackson L."/>
            <person name="Kovar C."/>
            <person name="Kowis A."/>
            <person name="Lee S."/>
            <person name="Lewis L.R."/>
            <person name="Margolis J."/>
            <person name="Morgan M."/>
            <person name="Nazareth L.V."/>
            <person name="Nguyen N."/>
            <person name="Okwuonu G."/>
            <person name="Parker D."/>
            <person name="Richards S."/>
            <person name="Ruiz S.J."/>
            <person name="Santibanez J."/>
            <person name="Savard J."/>
            <person name="Scherer S.E."/>
            <person name="Schneider B."/>
            <person name="Sodergren E."/>
            <person name="Tautz D."/>
            <person name="Vattahil S."/>
            <person name="Villasana D."/>
            <person name="White C.S."/>
            <person name="Wright R."/>
            <person name="Park Y."/>
            <person name="Beeman R.W."/>
            <person name="Lord J."/>
            <person name="Oppert B."/>
            <person name="Lorenzen M."/>
            <person name="Brown S."/>
            <person name="Wang L."/>
            <person name="Savard J."/>
            <person name="Tautz D."/>
            <person name="Richards S."/>
            <person name="Weinstock G."/>
            <person name="Gibbs R.A."/>
            <person name="Liu Y."/>
            <person name="Worley K."/>
            <person name="Weinstock G."/>
            <person name="Elsik C.G."/>
            <person name="Reese J.T."/>
            <person name="Elhaik E."/>
            <person name="Landan G."/>
            <person name="Graur D."/>
            <person name="Arensburger P."/>
            <person name="Atkinson P."/>
            <person name="Beeman R.W."/>
            <person name="Beidler J."/>
            <person name="Brown S.J."/>
            <person name="Demuth J.P."/>
            <person name="Drury D.W."/>
            <person name="Du Y.Z."/>
            <person name="Fujiwara H."/>
            <person name="Lorenzen M."/>
            <person name="Maselli V."/>
            <person name="Osanai M."/>
            <person name="Park Y."/>
            <person name="Robertson H.M."/>
            <person name="Tu Z."/>
            <person name="Wang J.J."/>
            <person name="Wang S."/>
            <person name="Richards S."/>
            <person name="Song H."/>
            <person name="Zhang L."/>
            <person name="Sodergren E."/>
            <person name="Werner D."/>
            <person name="Stanke M."/>
            <person name="Morgenstern B."/>
            <person name="Solovyev V."/>
            <person name="Kosarev P."/>
            <person name="Brown G."/>
            <person name="Chen H.C."/>
            <person name="Ermolaeva O."/>
            <person name="Hlavina W."/>
            <person name="Kapustin Y."/>
            <person name="Kiryutin B."/>
            <person name="Kitts P."/>
            <person name="Maglott D."/>
            <person name="Pruitt K."/>
            <person name="Sapojnikov V."/>
            <person name="Souvorov A."/>
            <person name="Mackey A.J."/>
            <person name="Waterhouse R.M."/>
            <person name="Wyder S."/>
            <person name="Zdobnov E.M."/>
            <person name="Zdobnov E.M."/>
            <person name="Wyder S."/>
            <person name="Kriventseva E.V."/>
            <person name="Kadowaki T."/>
            <person name="Bork P."/>
            <person name="Aranda M."/>
            <person name="Bao R."/>
            <person name="Beermann A."/>
            <person name="Berns N."/>
            <person name="Bolognesi R."/>
            <person name="Bonneton F."/>
            <person name="Bopp D."/>
            <person name="Brown S.J."/>
            <person name="Bucher G."/>
            <person name="Butts T."/>
            <person name="Chaumot A."/>
            <person name="Denell R.E."/>
            <person name="Ferrier D.E."/>
            <person name="Friedrich M."/>
            <person name="Gordon C.M."/>
            <person name="Jindra M."/>
            <person name="Klingler M."/>
            <person name="Lan Q."/>
            <person name="Lattorff H.M."/>
            <person name="Laudet V."/>
            <person name="von Levetsow C."/>
            <person name="Liu Z."/>
            <person name="Lutz R."/>
            <person name="Lynch J.A."/>
            <person name="da Fonseca R.N."/>
            <person name="Posnien N."/>
            <person name="Reuter R."/>
            <person name="Roth S."/>
            <person name="Savard J."/>
            <person name="Schinko J.B."/>
            <person name="Schmitt C."/>
            <person name="Schoppmeier M."/>
            <person name="Schroder R."/>
            <person name="Shippy T.D."/>
            <person name="Simonnet F."/>
            <person name="Marques-Souza H."/>
            <person name="Tautz D."/>
            <person name="Tomoyasu Y."/>
            <person name="Trauner J."/>
            <person name="Van der Zee M."/>
            <person name="Vervoort M."/>
            <person name="Wittkopp N."/>
            <person name="Wimmer E.A."/>
            <person name="Yang X."/>
            <person name="Jones A.K."/>
            <person name="Sattelle D.B."/>
            <person name="Ebert P.R."/>
            <person name="Nelson D."/>
            <person name="Scott J.G."/>
            <person name="Beeman R.W."/>
            <person name="Muthukrishnan S."/>
            <person name="Kramer K.J."/>
            <person name="Arakane Y."/>
            <person name="Beeman R.W."/>
            <person name="Zhu Q."/>
            <person name="Hogenkamp D."/>
            <person name="Dixit R."/>
            <person name="Oppert B."/>
            <person name="Jiang H."/>
            <person name="Zou Z."/>
            <person name="Marshall J."/>
            <person name="Elpidina E."/>
            <person name="Vinokurov K."/>
            <person name="Oppert C."/>
            <person name="Zou Z."/>
            <person name="Evans J."/>
            <person name="Lu Z."/>
            <person name="Zhao P."/>
            <person name="Sumathipala N."/>
            <person name="Altincicek B."/>
            <person name="Vilcinskas A."/>
            <person name="Williams M."/>
            <person name="Hultmark D."/>
            <person name="Hetru C."/>
            <person name="Jiang H."/>
            <person name="Grimmelikhuijzen C.J."/>
            <person name="Hauser F."/>
            <person name="Cazzamali G."/>
            <person name="Williamson M."/>
            <person name="Park Y."/>
            <person name="Li B."/>
            <person name="Tanaka Y."/>
            <person name="Predel R."/>
            <person name="Neupert S."/>
            <person name="Schachtner J."/>
            <person name="Verleyen P."/>
            <person name="Raible F."/>
            <person name="Bork P."/>
            <person name="Friedrich M."/>
            <person name="Walden K.K."/>
            <person name="Robertson H.M."/>
            <person name="Angeli S."/>
            <person name="Foret S."/>
            <person name="Bucher G."/>
            <person name="Schuetz S."/>
            <person name="Maleszka R."/>
            <person name="Wimmer E.A."/>
            <person name="Beeman R.W."/>
            <person name="Lorenzen M."/>
            <person name="Tomoyasu Y."/>
            <person name="Miller S.C."/>
            <person name="Grossmann D."/>
            <person name="Bucher G."/>
        </authorList>
    </citation>
    <scope>NUCLEOTIDE SEQUENCE [LARGE SCALE GENOMIC DNA]</scope>
    <source>
        <strain evidence="1 2">Georgia GA2</strain>
    </source>
</reference>
<dbReference type="HOGENOM" id="CLU_3336219_0_0_1"/>
<sequence>MAAREPQRRGDKRCDGTAAVLRRLRNYDCVFVTCNTKL</sequence>
<dbReference type="Proteomes" id="UP000007266">
    <property type="component" value="Unassembled WGS sequence"/>
</dbReference>
<name>D2CG25_TRICA</name>
<accession>D2CG25</accession>
<protein>
    <submittedName>
        <fullName evidence="1">Uncharacterized protein</fullName>
    </submittedName>
</protein>
<dbReference type="AlphaFoldDB" id="D2CG25"/>
<evidence type="ECO:0000313" key="1">
    <source>
        <dbReference type="EMBL" id="EFA12678.1"/>
    </source>
</evidence>
<dbReference type="InParanoid" id="D2CG25"/>
<keyword evidence="2" id="KW-1185">Reference proteome</keyword>
<proteinExistence type="predicted"/>
<evidence type="ECO:0000313" key="2">
    <source>
        <dbReference type="Proteomes" id="UP000007266"/>
    </source>
</evidence>
<gene>
    <name evidence="1" type="primary">GLEAN_10701</name>
    <name evidence="1" type="ORF">TcasGA2_TC010701</name>
</gene>
<organism evidence="1 2">
    <name type="scientific">Tribolium castaneum</name>
    <name type="common">Red flour beetle</name>
    <dbReference type="NCBI Taxonomy" id="7070"/>
    <lineage>
        <taxon>Eukaryota</taxon>
        <taxon>Metazoa</taxon>
        <taxon>Ecdysozoa</taxon>
        <taxon>Arthropoda</taxon>
        <taxon>Hexapoda</taxon>
        <taxon>Insecta</taxon>
        <taxon>Pterygota</taxon>
        <taxon>Neoptera</taxon>
        <taxon>Endopterygota</taxon>
        <taxon>Coleoptera</taxon>
        <taxon>Polyphaga</taxon>
        <taxon>Cucujiformia</taxon>
        <taxon>Tenebrionidae</taxon>
        <taxon>Tenebrionidae incertae sedis</taxon>
        <taxon>Tribolium</taxon>
    </lineage>
</organism>
<dbReference type="EMBL" id="KQ972864">
    <property type="protein sequence ID" value="EFA12678.1"/>
    <property type="molecule type" value="Genomic_DNA"/>
</dbReference>